<keyword evidence="3 8" id="KW-0812">Transmembrane</keyword>
<feature type="transmembrane region" description="Helical" evidence="8">
    <location>
        <begin position="151"/>
        <end position="171"/>
    </location>
</feature>
<keyword evidence="5 8" id="KW-1133">Transmembrane helix</keyword>
<evidence type="ECO:0000256" key="5">
    <source>
        <dbReference type="ARBA" id="ARBA00022989"/>
    </source>
</evidence>
<keyword evidence="4" id="KW-0611">Plant defense</keyword>
<evidence type="ECO:0000256" key="2">
    <source>
        <dbReference type="ARBA" id="ARBA00006574"/>
    </source>
</evidence>
<evidence type="ECO:0000256" key="4">
    <source>
        <dbReference type="ARBA" id="ARBA00022821"/>
    </source>
</evidence>
<evidence type="ECO:0000256" key="3">
    <source>
        <dbReference type="ARBA" id="ARBA00022692"/>
    </source>
</evidence>
<evidence type="ECO:0000313" key="9">
    <source>
        <dbReference type="EMBL" id="KAL2460518.1"/>
    </source>
</evidence>
<comment type="similarity">
    <text evidence="2">Belongs to the MLO family.</text>
</comment>
<dbReference type="PANTHER" id="PTHR31942">
    <property type="entry name" value="MLO-LIKE PROTEIN 1"/>
    <property type="match status" value="1"/>
</dbReference>
<keyword evidence="7" id="KW-0568">Pathogenesis-related protein</keyword>
<dbReference type="EMBL" id="JBFOLK010000014">
    <property type="protein sequence ID" value="KAL2460518.1"/>
    <property type="molecule type" value="Genomic_DNA"/>
</dbReference>
<dbReference type="GO" id="GO:0016020">
    <property type="term" value="C:membrane"/>
    <property type="evidence" value="ECO:0007669"/>
    <property type="project" value="UniProtKB-SubCell"/>
</dbReference>
<evidence type="ECO:0000256" key="1">
    <source>
        <dbReference type="ARBA" id="ARBA00004141"/>
    </source>
</evidence>
<gene>
    <name evidence="9" type="ORF">Adt_43938</name>
</gene>
<evidence type="ECO:0000256" key="7">
    <source>
        <dbReference type="ARBA" id="ARBA00023265"/>
    </source>
</evidence>
<sequence>MVEIIREGRSLEETPTWSVATVTTVMVFVCLSVERSIYRFGKWLKKTKRKALSASLEKIKEELMLLGLISLLLGQWSRWISQICVNSSLFNSRFFICSEEDYGMMKRMLSTEGSNFSNETDIPPKGINYVGCGEGREPFVSAEGLEQLHRFLFVLGFTHVLYSCLTVFLSMSKIYSWRKWETQAIFVADVNSQGE</sequence>
<dbReference type="InterPro" id="IPR004326">
    <property type="entry name" value="Mlo"/>
</dbReference>
<dbReference type="PANTHER" id="PTHR31942:SF9">
    <property type="entry name" value="MLO-LIKE PROTEIN 4"/>
    <property type="match status" value="1"/>
</dbReference>
<name>A0ABD1P9F6_9LAMI</name>
<dbReference type="Proteomes" id="UP001604336">
    <property type="component" value="Unassembled WGS sequence"/>
</dbReference>
<organism evidence="9 10">
    <name type="scientific">Abeliophyllum distichum</name>
    <dbReference type="NCBI Taxonomy" id="126358"/>
    <lineage>
        <taxon>Eukaryota</taxon>
        <taxon>Viridiplantae</taxon>
        <taxon>Streptophyta</taxon>
        <taxon>Embryophyta</taxon>
        <taxon>Tracheophyta</taxon>
        <taxon>Spermatophyta</taxon>
        <taxon>Magnoliopsida</taxon>
        <taxon>eudicotyledons</taxon>
        <taxon>Gunneridae</taxon>
        <taxon>Pentapetalae</taxon>
        <taxon>asterids</taxon>
        <taxon>lamiids</taxon>
        <taxon>Lamiales</taxon>
        <taxon>Oleaceae</taxon>
        <taxon>Forsythieae</taxon>
        <taxon>Abeliophyllum</taxon>
    </lineage>
</organism>
<comment type="caution">
    <text evidence="9">The sequence shown here is derived from an EMBL/GenBank/DDBJ whole genome shotgun (WGS) entry which is preliminary data.</text>
</comment>
<evidence type="ECO:0000313" key="10">
    <source>
        <dbReference type="Proteomes" id="UP001604336"/>
    </source>
</evidence>
<proteinExistence type="inferred from homology"/>
<accession>A0ABD1P9F6</accession>
<reference evidence="10" key="1">
    <citation type="submission" date="2024-07" db="EMBL/GenBank/DDBJ databases">
        <title>Two chromosome-level genome assemblies of Korean endemic species Abeliophyllum distichum and Forsythia ovata (Oleaceae).</title>
        <authorList>
            <person name="Jang H."/>
        </authorList>
    </citation>
    <scope>NUCLEOTIDE SEQUENCE [LARGE SCALE GENOMIC DNA]</scope>
</reference>
<keyword evidence="6 8" id="KW-0472">Membrane</keyword>
<dbReference type="GO" id="GO:0006952">
    <property type="term" value="P:defense response"/>
    <property type="evidence" value="ECO:0007669"/>
    <property type="project" value="UniProtKB-KW"/>
</dbReference>
<keyword evidence="10" id="KW-1185">Reference proteome</keyword>
<protein>
    <submittedName>
        <fullName evidence="9">MLO-like protein 4</fullName>
    </submittedName>
</protein>
<dbReference type="Pfam" id="PF03094">
    <property type="entry name" value="Mlo"/>
    <property type="match status" value="1"/>
</dbReference>
<evidence type="ECO:0000256" key="8">
    <source>
        <dbReference type="SAM" id="Phobius"/>
    </source>
</evidence>
<dbReference type="AlphaFoldDB" id="A0ABD1P9F6"/>
<comment type="subcellular location">
    <subcellularLocation>
        <location evidence="1">Membrane</location>
        <topology evidence="1">Multi-pass membrane protein</topology>
    </subcellularLocation>
</comment>
<evidence type="ECO:0000256" key="6">
    <source>
        <dbReference type="ARBA" id="ARBA00023136"/>
    </source>
</evidence>